<dbReference type="Pfam" id="PF05488">
    <property type="entry name" value="PAAR_motif"/>
    <property type="match status" value="1"/>
</dbReference>
<proteinExistence type="predicted"/>
<feature type="region of interest" description="Disordered" evidence="1">
    <location>
        <begin position="105"/>
        <end position="158"/>
    </location>
</feature>
<dbReference type="PANTHER" id="PTHR33840">
    <property type="match status" value="1"/>
</dbReference>
<dbReference type="PANTHER" id="PTHR33840:SF1">
    <property type="entry name" value="TLE1 PHOSPHOLIPASE DOMAIN-CONTAINING PROTEIN"/>
    <property type="match status" value="1"/>
</dbReference>
<feature type="domain" description="T6SS Phospholipase effector Tle1-like catalytic" evidence="2">
    <location>
        <begin position="360"/>
        <end position="461"/>
    </location>
</feature>
<evidence type="ECO:0000256" key="1">
    <source>
        <dbReference type="SAM" id="MobiDB-lite"/>
    </source>
</evidence>
<dbReference type="AlphaFoldDB" id="A0A1I5WGX7"/>
<protein>
    <submittedName>
        <fullName evidence="3">Zn-binding Pro-Ala-Ala-Arg (PAAR) domain-containing protein, incolved in TypeVI secretion</fullName>
    </submittedName>
</protein>
<dbReference type="CDD" id="cd14743">
    <property type="entry name" value="PAAR_CT_1"/>
    <property type="match status" value="1"/>
</dbReference>
<keyword evidence="4" id="KW-1185">Reference proteome</keyword>
<evidence type="ECO:0000313" key="3">
    <source>
        <dbReference type="EMBL" id="SFQ19053.1"/>
    </source>
</evidence>
<feature type="compositionally biased region" description="Acidic residues" evidence="1">
    <location>
        <begin position="144"/>
        <end position="155"/>
    </location>
</feature>
<evidence type="ECO:0000259" key="2">
    <source>
        <dbReference type="Pfam" id="PF09994"/>
    </source>
</evidence>
<dbReference type="InterPro" id="IPR008727">
    <property type="entry name" value="PAAR_motif"/>
</dbReference>
<dbReference type="OrthoDB" id="4378831at2"/>
<feature type="region of interest" description="Disordered" evidence="1">
    <location>
        <begin position="1"/>
        <end position="45"/>
    </location>
</feature>
<sequence length="644" mass="69125">MSANGKPAARQGDPTACPLPGHGNNPIVDGSPDVLFEGQPAARAGDPTACGSILTGNLVPNVLINGRPLATQGSLGSHGNVVIGGSGTVIVGSGFTPASFEAPVPLSGWPSTPAPPAAPRPTGRAEPELAHDWREEPGDPVPAELEEEDEEEELEDTTRQGIVLRIGVFFDGTGNNLANAALTERCRRDDRELMDERSLAETTAHCTAHGYRDSNSDGRFDRLPDNSYGNAPSNVALLYQLYHDESDQVLPGDAQTAHLAVYLEGVGTRSGGSDSRFSQGTGLGATGVLARVAESPAAIQAQLLLLLSNNPALQIDAIEFDIFGFSRGAASARHFANEVLKGTAGVLGGLLGPQTPGFSTRFGWSAVRINFIGLFDTVAAIADLTRMDASPADDHNPGVNLYLPPGCARKVLQLTARDERRWNFSLNSVRAGPEDDAGHEEISLPGVHSDLGGGYPPQMEERLLLSRTRTSIVPQGHAPERTAAWRDTEREGQAWLQRGLPGDGELRVDCWTTPLFHDQRAAPVDEQRVHAALAIRRRVRGELSLIYLRVMRDLAEQHSVPFKPINERAPQLRIPVDLQPIAAKIMAYARGAADTLTAEDNAFLQARYIHLSAHWTPSAGLLVHKPAPNARLVFNNRPQKGYLQ</sequence>
<gene>
    <name evidence="3" type="ORF">SAMN05216229_113101</name>
</gene>
<evidence type="ECO:0000313" key="4">
    <source>
        <dbReference type="Proteomes" id="UP000243084"/>
    </source>
</evidence>
<dbReference type="EMBL" id="FOXM01000013">
    <property type="protein sequence ID" value="SFQ19053.1"/>
    <property type="molecule type" value="Genomic_DNA"/>
</dbReference>
<name>A0A1I5WGX7_9GAMM</name>
<dbReference type="Gene3D" id="2.60.200.60">
    <property type="match status" value="1"/>
</dbReference>
<feature type="compositionally biased region" description="Basic and acidic residues" evidence="1">
    <location>
        <begin position="123"/>
        <end position="137"/>
    </location>
</feature>
<dbReference type="Proteomes" id="UP000243084">
    <property type="component" value="Unassembled WGS sequence"/>
</dbReference>
<reference evidence="4" key="1">
    <citation type="submission" date="2016-10" db="EMBL/GenBank/DDBJ databases">
        <authorList>
            <person name="Varghese N."/>
            <person name="Submissions S."/>
        </authorList>
    </citation>
    <scope>NUCLEOTIDE SEQUENCE [LARGE SCALE GENOMIC DNA]</scope>
    <source>
        <strain evidence="4">JCM 18195</strain>
    </source>
</reference>
<dbReference type="RefSeq" id="WP_092433188.1">
    <property type="nucleotide sequence ID" value="NZ_FOXM01000013.1"/>
</dbReference>
<dbReference type="InterPro" id="IPR018712">
    <property type="entry name" value="Tle1-like_cat"/>
</dbReference>
<dbReference type="Pfam" id="PF09994">
    <property type="entry name" value="T6SS_Tle1-like_cat"/>
    <property type="match status" value="1"/>
</dbReference>
<accession>A0A1I5WGX7</accession>
<organism evidence="3 4">
    <name type="scientific">Geopseudomonas sagittaria</name>
    <dbReference type="NCBI Taxonomy" id="1135990"/>
    <lineage>
        <taxon>Bacteria</taxon>
        <taxon>Pseudomonadati</taxon>
        <taxon>Pseudomonadota</taxon>
        <taxon>Gammaproteobacteria</taxon>
        <taxon>Pseudomonadales</taxon>
        <taxon>Pseudomonadaceae</taxon>
        <taxon>Geopseudomonas</taxon>
    </lineage>
</organism>